<feature type="domain" description="Zn(2)-C6 fungal-type" evidence="8">
    <location>
        <begin position="68"/>
        <end position="98"/>
    </location>
</feature>
<dbReference type="GO" id="GO:0006351">
    <property type="term" value="P:DNA-templated transcription"/>
    <property type="evidence" value="ECO:0007669"/>
    <property type="project" value="InterPro"/>
</dbReference>
<dbReference type="PROSITE" id="PS50048">
    <property type="entry name" value="ZN2_CY6_FUNGAL_2"/>
    <property type="match status" value="1"/>
</dbReference>
<evidence type="ECO:0000256" key="1">
    <source>
        <dbReference type="ARBA" id="ARBA00004123"/>
    </source>
</evidence>
<accession>A0A9W9KHU0</accession>
<dbReference type="InterPro" id="IPR036864">
    <property type="entry name" value="Zn2-C6_fun-type_DNA-bd_sf"/>
</dbReference>
<protein>
    <recommendedName>
        <fullName evidence="8">Zn(2)-C6 fungal-type domain-containing protein</fullName>
    </recommendedName>
</protein>
<dbReference type="PANTHER" id="PTHR47338:SF7">
    <property type="entry name" value="ZN(II)2CYS6 TRANSCRIPTION FACTOR (EUROFUNG)"/>
    <property type="match status" value="1"/>
</dbReference>
<comment type="caution">
    <text evidence="9">The sequence shown here is derived from an EMBL/GenBank/DDBJ whole genome shotgun (WGS) entry which is preliminary data.</text>
</comment>
<dbReference type="PANTHER" id="PTHR47338">
    <property type="entry name" value="ZN(II)2CYS6 TRANSCRIPTION FACTOR (EUROFUNG)-RELATED"/>
    <property type="match status" value="1"/>
</dbReference>
<dbReference type="Pfam" id="PF00172">
    <property type="entry name" value="Zn_clus"/>
    <property type="match status" value="1"/>
</dbReference>
<evidence type="ECO:0000256" key="7">
    <source>
        <dbReference type="SAM" id="MobiDB-lite"/>
    </source>
</evidence>
<organism evidence="9 10">
    <name type="scientific">Penicillium angulare</name>
    <dbReference type="NCBI Taxonomy" id="116970"/>
    <lineage>
        <taxon>Eukaryota</taxon>
        <taxon>Fungi</taxon>
        <taxon>Dikarya</taxon>
        <taxon>Ascomycota</taxon>
        <taxon>Pezizomycotina</taxon>
        <taxon>Eurotiomycetes</taxon>
        <taxon>Eurotiomycetidae</taxon>
        <taxon>Eurotiales</taxon>
        <taxon>Aspergillaceae</taxon>
        <taxon>Penicillium</taxon>
    </lineage>
</organism>
<evidence type="ECO:0000256" key="2">
    <source>
        <dbReference type="ARBA" id="ARBA00022723"/>
    </source>
</evidence>
<sequence length="789" mass="89001">MTPNEPSVDIAAQQYVEDEVHFPDMTSSEPSRKRKRVKTAGSPTDRQTRCSDAPLQRSTAKGIPRSPACLTCRFARTKCSQTRPSCARCTLYGHECRYPDIRSNKDLTPSARLWMRRLGAEDSQIIVGPVRQGDEEEACTTIPSIARSPAHLHQTQIEIENSPLNSIHGRNPVHTNSESCEPRDITQSHDCAEGNLLPSQSPEPPDSGIELSNIGSTGLSRLFLPSEDRIETLAVAFFRYVHIYRANAFLHRESTLLAIRDGTMPKIILLALCAVAARFSSPREPDEHAIAWATEAGNRITGSTEPSRDNIASSLLLTIYMQQAGRFAQSHIWSSIAINQAVTLGLHREKGHPNRPFLEIERDRRLFYASYAMSRFISNGSPESIPCPSSRIKLRLPCDGLNWRMDVCVETPYPELEMDDLHIPSWMYKNVGAMGFWIRLVGARAMIKQYFHAIMESREILAQAREEGQEPTSAAGLTFPAPPWSPNSPFCACMVKLASLREQLPSRLQMSREMITRKHDSPTFAQIVMFYLWWNECHVELCSIALPGYPQSLTEDFLSCAPEGWVEQTRQKCLRHAQAMTDILVMVDRETMHRSLTIYDHTIAHAVYLSIRVQLEHDSKTKENTTRTAMKERFQIMLGFLERISVFFHSVHIVLKEIRRIVSNDDLDSRPYEVNQPHPETSPLPWLRRQKNLDSRRVVEKAAMDAANLEAVLIEFLPNCAYFGATSWIRGSESQLESSGLEWSNVNDIWTGEPNEVSIQSDLSPAEVNALGMLGSWGAMSSTNEVGFH</sequence>
<dbReference type="AlphaFoldDB" id="A0A9W9KHU0"/>
<dbReference type="GO" id="GO:0003677">
    <property type="term" value="F:DNA binding"/>
    <property type="evidence" value="ECO:0007669"/>
    <property type="project" value="UniProtKB-KW"/>
</dbReference>
<keyword evidence="2" id="KW-0479">Metal-binding</keyword>
<feature type="region of interest" description="Disordered" evidence="7">
    <location>
        <begin position="164"/>
        <end position="209"/>
    </location>
</feature>
<keyword evidence="10" id="KW-1185">Reference proteome</keyword>
<evidence type="ECO:0000256" key="3">
    <source>
        <dbReference type="ARBA" id="ARBA00023015"/>
    </source>
</evidence>
<dbReference type="Pfam" id="PF04082">
    <property type="entry name" value="Fungal_trans"/>
    <property type="match status" value="1"/>
</dbReference>
<keyword evidence="4" id="KW-0238">DNA-binding</keyword>
<evidence type="ECO:0000256" key="5">
    <source>
        <dbReference type="ARBA" id="ARBA00023163"/>
    </source>
</evidence>
<dbReference type="Proteomes" id="UP001149165">
    <property type="component" value="Unassembled WGS sequence"/>
</dbReference>
<comment type="subcellular location">
    <subcellularLocation>
        <location evidence="1">Nucleus</location>
    </subcellularLocation>
</comment>
<dbReference type="InterPro" id="IPR001138">
    <property type="entry name" value="Zn2Cys6_DnaBD"/>
</dbReference>
<gene>
    <name evidence="9" type="ORF">N7456_003026</name>
</gene>
<reference evidence="9" key="1">
    <citation type="submission" date="2022-11" db="EMBL/GenBank/DDBJ databases">
        <authorList>
            <person name="Petersen C."/>
        </authorList>
    </citation>
    <scope>NUCLEOTIDE SEQUENCE</scope>
    <source>
        <strain evidence="9">IBT 30069</strain>
    </source>
</reference>
<proteinExistence type="predicted"/>
<dbReference type="CDD" id="cd00067">
    <property type="entry name" value="GAL4"/>
    <property type="match status" value="1"/>
</dbReference>
<evidence type="ECO:0000256" key="6">
    <source>
        <dbReference type="ARBA" id="ARBA00023242"/>
    </source>
</evidence>
<dbReference type="PROSITE" id="PS00463">
    <property type="entry name" value="ZN2_CY6_FUNGAL_1"/>
    <property type="match status" value="1"/>
</dbReference>
<dbReference type="SMART" id="SM00066">
    <property type="entry name" value="GAL4"/>
    <property type="match status" value="1"/>
</dbReference>
<dbReference type="OrthoDB" id="2563500at2759"/>
<name>A0A9W9KHU0_9EURO</name>
<dbReference type="GO" id="GO:0005634">
    <property type="term" value="C:nucleus"/>
    <property type="evidence" value="ECO:0007669"/>
    <property type="project" value="UniProtKB-SubCell"/>
</dbReference>
<dbReference type="GO" id="GO:0000981">
    <property type="term" value="F:DNA-binding transcription factor activity, RNA polymerase II-specific"/>
    <property type="evidence" value="ECO:0007669"/>
    <property type="project" value="InterPro"/>
</dbReference>
<keyword evidence="3" id="KW-0805">Transcription regulation</keyword>
<dbReference type="SUPFAM" id="SSF57701">
    <property type="entry name" value="Zn2/Cys6 DNA-binding domain"/>
    <property type="match status" value="1"/>
</dbReference>
<evidence type="ECO:0000259" key="8">
    <source>
        <dbReference type="PROSITE" id="PS50048"/>
    </source>
</evidence>
<dbReference type="EMBL" id="JAPQKH010000003">
    <property type="protein sequence ID" value="KAJ5106351.1"/>
    <property type="molecule type" value="Genomic_DNA"/>
</dbReference>
<dbReference type="InterPro" id="IPR050815">
    <property type="entry name" value="TF_fung"/>
</dbReference>
<keyword evidence="6" id="KW-0539">Nucleus</keyword>
<evidence type="ECO:0000313" key="9">
    <source>
        <dbReference type="EMBL" id="KAJ5106351.1"/>
    </source>
</evidence>
<evidence type="ECO:0000256" key="4">
    <source>
        <dbReference type="ARBA" id="ARBA00023125"/>
    </source>
</evidence>
<dbReference type="InterPro" id="IPR007219">
    <property type="entry name" value="XnlR_reg_dom"/>
</dbReference>
<reference evidence="9" key="2">
    <citation type="journal article" date="2023" name="IMA Fungus">
        <title>Comparative genomic study of the Penicillium genus elucidates a diverse pangenome and 15 lateral gene transfer events.</title>
        <authorList>
            <person name="Petersen C."/>
            <person name="Sorensen T."/>
            <person name="Nielsen M.R."/>
            <person name="Sondergaard T.E."/>
            <person name="Sorensen J.L."/>
            <person name="Fitzpatrick D.A."/>
            <person name="Frisvad J.C."/>
            <person name="Nielsen K.L."/>
        </authorList>
    </citation>
    <scope>NUCLEOTIDE SEQUENCE</scope>
    <source>
        <strain evidence="9">IBT 30069</strain>
    </source>
</reference>
<feature type="compositionally biased region" description="Basic and acidic residues" evidence="7">
    <location>
        <begin position="180"/>
        <end position="192"/>
    </location>
</feature>
<dbReference type="Gene3D" id="4.10.240.10">
    <property type="entry name" value="Zn(2)-C6 fungal-type DNA-binding domain"/>
    <property type="match status" value="1"/>
</dbReference>
<dbReference type="CDD" id="cd12148">
    <property type="entry name" value="fungal_TF_MHR"/>
    <property type="match status" value="1"/>
</dbReference>
<feature type="region of interest" description="Disordered" evidence="7">
    <location>
        <begin position="1"/>
        <end position="63"/>
    </location>
</feature>
<evidence type="ECO:0000313" key="10">
    <source>
        <dbReference type="Proteomes" id="UP001149165"/>
    </source>
</evidence>
<keyword evidence="5" id="KW-0804">Transcription</keyword>
<dbReference type="GO" id="GO:0008270">
    <property type="term" value="F:zinc ion binding"/>
    <property type="evidence" value="ECO:0007669"/>
    <property type="project" value="InterPro"/>
</dbReference>